<dbReference type="AlphaFoldDB" id="A0A9N9NBR3"/>
<accession>A0A9N9NBR3</accession>
<dbReference type="Pfam" id="PF07714">
    <property type="entry name" value="PK_Tyr_Ser-Thr"/>
    <property type="match status" value="1"/>
</dbReference>
<feature type="domain" description="Protein kinase" evidence="2">
    <location>
        <begin position="1"/>
        <end position="280"/>
    </location>
</feature>
<dbReference type="GO" id="GO:0004713">
    <property type="term" value="F:protein tyrosine kinase activity"/>
    <property type="evidence" value="ECO:0007669"/>
    <property type="project" value="InterPro"/>
</dbReference>
<dbReference type="SMART" id="SM00219">
    <property type="entry name" value="TyrKc"/>
    <property type="match status" value="1"/>
</dbReference>
<sequence length="293" mass="33808">MAEMQKDHLLNEDISLQIEILKKLKSSPNIVIFIGFTNRIIDGNFCQYLVIKWLEYRSLKEFYTKHKELMMTAKKLEFAIDIARGLNFLTIVGILHHNVRSENIFVEKHGSENRKFQISLIVLCNKILSKEAINKTKQIKAGIYNIRYMAPEILDTTTSEDIQKKMFLIITSAKFIEINQHFILPSFGMLLWEIAKLNILNQTNVPMKYQKLTHKAVQTNAKDQPNFIDLFVSLEKLYKHYTNSISSEGNSSINSNISKSPEENSKEDDINSAKTVEDALKEHMSEHGNKKLA</sequence>
<evidence type="ECO:0000313" key="3">
    <source>
        <dbReference type="EMBL" id="CAG8720423.1"/>
    </source>
</evidence>
<feature type="region of interest" description="Disordered" evidence="1">
    <location>
        <begin position="246"/>
        <end position="293"/>
    </location>
</feature>
<comment type="caution">
    <text evidence="3">The sequence shown here is derived from an EMBL/GenBank/DDBJ whole genome shotgun (WGS) entry which is preliminary data.</text>
</comment>
<dbReference type="InterPro" id="IPR011009">
    <property type="entry name" value="Kinase-like_dom_sf"/>
</dbReference>
<dbReference type="GO" id="GO:0005737">
    <property type="term" value="C:cytoplasm"/>
    <property type="evidence" value="ECO:0007669"/>
    <property type="project" value="TreeGrafter"/>
</dbReference>
<dbReference type="EMBL" id="CAJVPV010022273">
    <property type="protein sequence ID" value="CAG8720423.1"/>
    <property type="molecule type" value="Genomic_DNA"/>
</dbReference>
<protein>
    <submittedName>
        <fullName evidence="3">18116_t:CDS:1</fullName>
    </submittedName>
</protein>
<dbReference type="PROSITE" id="PS50011">
    <property type="entry name" value="PROTEIN_KINASE_DOM"/>
    <property type="match status" value="1"/>
</dbReference>
<dbReference type="GO" id="GO:0007165">
    <property type="term" value="P:signal transduction"/>
    <property type="evidence" value="ECO:0007669"/>
    <property type="project" value="TreeGrafter"/>
</dbReference>
<evidence type="ECO:0000259" key="2">
    <source>
        <dbReference type="PROSITE" id="PS50011"/>
    </source>
</evidence>
<evidence type="ECO:0000256" key="1">
    <source>
        <dbReference type="SAM" id="MobiDB-lite"/>
    </source>
</evidence>
<keyword evidence="4" id="KW-1185">Reference proteome</keyword>
<dbReference type="PANTHER" id="PTHR23257">
    <property type="entry name" value="SERINE-THREONINE PROTEIN KINASE"/>
    <property type="match status" value="1"/>
</dbReference>
<organism evidence="3 4">
    <name type="scientific">Acaulospora morrowiae</name>
    <dbReference type="NCBI Taxonomy" id="94023"/>
    <lineage>
        <taxon>Eukaryota</taxon>
        <taxon>Fungi</taxon>
        <taxon>Fungi incertae sedis</taxon>
        <taxon>Mucoromycota</taxon>
        <taxon>Glomeromycotina</taxon>
        <taxon>Glomeromycetes</taxon>
        <taxon>Diversisporales</taxon>
        <taxon>Acaulosporaceae</taxon>
        <taxon>Acaulospora</taxon>
    </lineage>
</organism>
<dbReference type="OrthoDB" id="626167at2759"/>
<dbReference type="SUPFAM" id="SSF56112">
    <property type="entry name" value="Protein kinase-like (PK-like)"/>
    <property type="match status" value="1"/>
</dbReference>
<name>A0A9N9NBR3_9GLOM</name>
<evidence type="ECO:0000313" key="4">
    <source>
        <dbReference type="Proteomes" id="UP000789342"/>
    </source>
</evidence>
<dbReference type="InterPro" id="IPR000719">
    <property type="entry name" value="Prot_kinase_dom"/>
</dbReference>
<reference evidence="3" key="1">
    <citation type="submission" date="2021-06" db="EMBL/GenBank/DDBJ databases">
        <authorList>
            <person name="Kallberg Y."/>
            <person name="Tangrot J."/>
            <person name="Rosling A."/>
        </authorList>
    </citation>
    <scope>NUCLEOTIDE SEQUENCE</scope>
    <source>
        <strain evidence="3">CL551</strain>
    </source>
</reference>
<proteinExistence type="predicted"/>
<feature type="compositionally biased region" description="Low complexity" evidence="1">
    <location>
        <begin position="246"/>
        <end position="259"/>
    </location>
</feature>
<dbReference type="Proteomes" id="UP000789342">
    <property type="component" value="Unassembled WGS sequence"/>
</dbReference>
<dbReference type="InterPro" id="IPR020635">
    <property type="entry name" value="Tyr_kinase_cat_dom"/>
</dbReference>
<dbReference type="GO" id="GO:0005524">
    <property type="term" value="F:ATP binding"/>
    <property type="evidence" value="ECO:0007669"/>
    <property type="project" value="InterPro"/>
</dbReference>
<gene>
    <name evidence="3" type="ORF">AMORRO_LOCUS13305</name>
</gene>
<feature type="compositionally biased region" description="Basic and acidic residues" evidence="1">
    <location>
        <begin position="260"/>
        <end position="293"/>
    </location>
</feature>
<dbReference type="InterPro" id="IPR050167">
    <property type="entry name" value="Ser_Thr_protein_kinase"/>
</dbReference>
<dbReference type="Gene3D" id="1.10.510.10">
    <property type="entry name" value="Transferase(Phosphotransferase) domain 1"/>
    <property type="match status" value="1"/>
</dbReference>
<dbReference type="InterPro" id="IPR001245">
    <property type="entry name" value="Ser-Thr/Tyr_kinase_cat_dom"/>
</dbReference>